<dbReference type="Pfam" id="PF13966">
    <property type="entry name" value="zf-RVT"/>
    <property type="match status" value="1"/>
</dbReference>
<sequence length="202" mass="23613">MIIIVTNANMVNQAVKGNKFKVNRFYNELIEAVRTPYTATVWHKYIVPKHRFMFWQIINENLLTHDHLSRFFPIHSGLCLVCDDAPEFHNHLFFEGIFTRNLIVFVEKWAGHMHWPKNISELHDWVLPAKANLASKIMNAIIAAALYLLWKNRNDCLFNMVCNSVASLSKEIKSVVKARVLGLYCTSQRNKDQYVLRLLNRL</sequence>
<dbReference type="EMBL" id="JAATIQ010000467">
    <property type="protein sequence ID" value="KAF4354878.1"/>
    <property type="molecule type" value="Genomic_DNA"/>
</dbReference>
<organism evidence="2 3">
    <name type="scientific">Cannabis sativa</name>
    <name type="common">Hemp</name>
    <name type="synonym">Marijuana</name>
    <dbReference type="NCBI Taxonomy" id="3483"/>
    <lineage>
        <taxon>Eukaryota</taxon>
        <taxon>Viridiplantae</taxon>
        <taxon>Streptophyta</taxon>
        <taxon>Embryophyta</taxon>
        <taxon>Tracheophyta</taxon>
        <taxon>Spermatophyta</taxon>
        <taxon>Magnoliopsida</taxon>
        <taxon>eudicotyledons</taxon>
        <taxon>Gunneridae</taxon>
        <taxon>Pentapetalae</taxon>
        <taxon>rosids</taxon>
        <taxon>fabids</taxon>
        <taxon>Rosales</taxon>
        <taxon>Cannabaceae</taxon>
        <taxon>Cannabis</taxon>
    </lineage>
</organism>
<accession>A0A7J6E8V6</accession>
<gene>
    <name evidence="2" type="ORF">G4B88_010157</name>
</gene>
<keyword evidence="3" id="KW-1185">Reference proteome</keyword>
<evidence type="ECO:0000313" key="3">
    <source>
        <dbReference type="Proteomes" id="UP000583929"/>
    </source>
</evidence>
<evidence type="ECO:0000259" key="1">
    <source>
        <dbReference type="Pfam" id="PF13966"/>
    </source>
</evidence>
<evidence type="ECO:0000313" key="2">
    <source>
        <dbReference type="EMBL" id="KAF4354878.1"/>
    </source>
</evidence>
<protein>
    <recommendedName>
        <fullName evidence="1">Reverse transcriptase zinc-binding domain-containing protein</fullName>
    </recommendedName>
</protein>
<proteinExistence type="predicted"/>
<feature type="domain" description="Reverse transcriptase zinc-binding" evidence="1">
    <location>
        <begin position="20"/>
        <end position="101"/>
    </location>
</feature>
<name>A0A7J6E8V6_CANSA</name>
<reference evidence="2 3" key="1">
    <citation type="journal article" date="2020" name="bioRxiv">
        <title>Sequence and annotation of 42 cannabis genomes reveals extensive copy number variation in cannabinoid synthesis and pathogen resistance genes.</title>
        <authorList>
            <person name="Mckernan K.J."/>
            <person name="Helbert Y."/>
            <person name="Kane L.T."/>
            <person name="Ebling H."/>
            <person name="Zhang L."/>
            <person name="Liu B."/>
            <person name="Eaton Z."/>
            <person name="Mclaughlin S."/>
            <person name="Kingan S."/>
            <person name="Baybayan P."/>
            <person name="Concepcion G."/>
            <person name="Jordan M."/>
            <person name="Riva A."/>
            <person name="Barbazuk W."/>
            <person name="Harkins T."/>
        </authorList>
    </citation>
    <scope>NUCLEOTIDE SEQUENCE [LARGE SCALE GENOMIC DNA]</scope>
    <source>
        <strain evidence="3">cv. Jamaican Lion 4</strain>
        <tissue evidence="2">Leaf</tissue>
    </source>
</reference>
<dbReference type="Proteomes" id="UP000583929">
    <property type="component" value="Unassembled WGS sequence"/>
</dbReference>
<dbReference type="AlphaFoldDB" id="A0A7J6E8V6"/>
<comment type="caution">
    <text evidence="2">The sequence shown here is derived from an EMBL/GenBank/DDBJ whole genome shotgun (WGS) entry which is preliminary data.</text>
</comment>
<dbReference type="InterPro" id="IPR026960">
    <property type="entry name" value="RVT-Znf"/>
</dbReference>